<reference evidence="1" key="2">
    <citation type="submission" date="2023-05" db="EMBL/GenBank/DDBJ databases">
        <authorList>
            <person name="Fouks B."/>
        </authorList>
    </citation>
    <scope>NUCLEOTIDE SEQUENCE</scope>
    <source>
        <strain evidence="1">Stay&amp;Tobe</strain>
        <tissue evidence="1">Testes</tissue>
    </source>
</reference>
<keyword evidence="2" id="KW-1185">Reference proteome</keyword>
<feature type="non-terminal residue" evidence="1">
    <location>
        <position position="1"/>
    </location>
</feature>
<dbReference type="EMBL" id="JASPKZ010000839">
    <property type="protein sequence ID" value="KAJ9599020.1"/>
    <property type="molecule type" value="Genomic_DNA"/>
</dbReference>
<reference evidence="1" key="1">
    <citation type="journal article" date="2023" name="IScience">
        <title>Live-bearing cockroach genome reveals convergent evolutionary mechanisms linked to viviparity in insects and beyond.</title>
        <authorList>
            <person name="Fouks B."/>
            <person name="Harrison M.C."/>
            <person name="Mikhailova A.A."/>
            <person name="Marchal E."/>
            <person name="English S."/>
            <person name="Carruthers M."/>
            <person name="Jennings E.C."/>
            <person name="Chiamaka E.L."/>
            <person name="Frigard R.A."/>
            <person name="Pippel M."/>
            <person name="Attardo G.M."/>
            <person name="Benoit J.B."/>
            <person name="Bornberg-Bauer E."/>
            <person name="Tobe S.S."/>
        </authorList>
    </citation>
    <scope>NUCLEOTIDE SEQUENCE</scope>
    <source>
        <strain evidence="1">Stay&amp;Tobe</strain>
    </source>
</reference>
<comment type="caution">
    <text evidence="1">The sequence shown here is derived from an EMBL/GenBank/DDBJ whole genome shotgun (WGS) entry which is preliminary data.</text>
</comment>
<evidence type="ECO:0000313" key="1">
    <source>
        <dbReference type="EMBL" id="KAJ9599020.1"/>
    </source>
</evidence>
<organism evidence="1 2">
    <name type="scientific">Diploptera punctata</name>
    <name type="common">Pacific beetle cockroach</name>
    <dbReference type="NCBI Taxonomy" id="6984"/>
    <lineage>
        <taxon>Eukaryota</taxon>
        <taxon>Metazoa</taxon>
        <taxon>Ecdysozoa</taxon>
        <taxon>Arthropoda</taxon>
        <taxon>Hexapoda</taxon>
        <taxon>Insecta</taxon>
        <taxon>Pterygota</taxon>
        <taxon>Neoptera</taxon>
        <taxon>Polyneoptera</taxon>
        <taxon>Dictyoptera</taxon>
        <taxon>Blattodea</taxon>
        <taxon>Blaberoidea</taxon>
        <taxon>Blaberidae</taxon>
        <taxon>Diplopterinae</taxon>
        <taxon>Diploptera</taxon>
    </lineage>
</organism>
<evidence type="ECO:0000313" key="2">
    <source>
        <dbReference type="Proteomes" id="UP001233999"/>
    </source>
</evidence>
<proteinExistence type="predicted"/>
<accession>A0AAD8EQ41</accession>
<dbReference type="AlphaFoldDB" id="A0AAD8EQ41"/>
<gene>
    <name evidence="1" type="ORF">L9F63_010477</name>
</gene>
<protein>
    <submittedName>
        <fullName evidence="1">Uncharacterized protein</fullName>
    </submittedName>
</protein>
<feature type="non-terminal residue" evidence="1">
    <location>
        <position position="81"/>
    </location>
</feature>
<dbReference type="Proteomes" id="UP001233999">
    <property type="component" value="Unassembled WGS sequence"/>
</dbReference>
<name>A0AAD8EQ41_DIPPU</name>
<sequence>SSNIFTFAGIFFLIYNRRARRVECRLSRPVIVMLNLLRMSAVDVEDVVLVVGAGIPTNPSMKSSLTPNCVSRTFYLPNYQS</sequence>